<name>A0ABM8V3E1_THEXY</name>
<accession>A0ABM8V3E1</accession>
<dbReference type="Pfam" id="PF09350">
    <property type="entry name" value="DJC28_CD"/>
    <property type="match status" value="1"/>
</dbReference>
<dbReference type="EMBL" id="CAJRAY010000038">
    <property type="protein sequence ID" value="CAG5085015.1"/>
    <property type="molecule type" value="Genomic_DNA"/>
</dbReference>
<evidence type="ECO:0000313" key="2">
    <source>
        <dbReference type="EMBL" id="CAG5085015.1"/>
    </source>
</evidence>
<feature type="domain" description="DnaJ homologue subfamily C member 28 conserved" evidence="1">
    <location>
        <begin position="20"/>
        <end position="87"/>
    </location>
</feature>
<reference evidence="2 3" key="1">
    <citation type="submission" date="2021-04" db="EMBL/GenBank/DDBJ databases">
        <authorList>
            <person name="Rakotoarivonina H."/>
        </authorList>
    </citation>
    <scope>NUCLEOTIDE SEQUENCE [LARGE SCALE GENOMIC DNA]</scope>
    <source>
        <strain evidence="2 3">XE</strain>
    </source>
</reference>
<comment type="caution">
    <text evidence="2">The sequence shown here is derived from an EMBL/GenBank/DDBJ whole genome shotgun (WGS) entry which is preliminary data.</text>
</comment>
<organism evidence="2 3">
    <name type="scientific">Thermobacillus xylanilyticus</name>
    <dbReference type="NCBI Taxonomy" id="76633"/>
    <lineage>
        <taxon>Bacteria</taxon>
        <taxon>Bacillati</taxon>
        <taxon>Bacillota</taxon>
        <taxon>Bacilli</taxon>
        <taxon>Bacillales</taxon>
        <taxon>Paenibacillaceae</taxon>
        <taxon>Thermobacillus</taxon>
    </lineage>
</organism>
<evidence type="ECO:0000259" key="1">
    <source>
        <dbReference type="Pfam" id="PF09350"/>
    </source>
</evidence>
<dbReference type="PANTHER" id="PTHR39158">
    <property type="entry name" value="OS08G0560600 PROTEIN"/>
    <property type="match status" value="1"/>
</dbReference>
<keyword evidence="3" id="KW-1185">Reference proteome</keyword>
<dbReference type="PANTHER" id="PTHR39158:SF1">
    <property type="entry name" value="DNAJ HOMOLOG SUBFAMILY C MEMBER 28"/>
    <property type="match status" value="1"/>
</dbReference>
<evidence type="ECO:0000313" key="3">
    <source>
        <dbReference type="Proteomes" id="UP000681526"/>
    </source>
</evidence>
<dbReference type="Proteomes" id="UP000681526">
    <property type="component" value="Unassembled WGS sequence"/>
</dbReference>
<proteinExistence type="predicted"/>
<protein>
    <submittedName>
        <fullName evidence="2">Uncharacterized protein YhdN, DnaJ-like, subfamily C, domain-containing protein</fullName>
    </submittedName>
</protein>
<dbReference type="InterPro" id="IPR052573">
    <property type="entry name" value="DnaJ_C_subfamily_28"/>
</dbReference>
<sequence length="140" mass="16370">MERQDSMRGRRKAMDWVSRIAEERIQEAIERGELRNLPGEGKPVKIEDLSHVPEELRTAWLMLRNAGVVPEEVQLAKETVTLADLLRMCRTDEERAAIRKKLNERRLRLRLLMEQRGWYGAAAWDTYGERIEKRLGGDEA</sequence>
<dbReference type="InterPro" id="IPR018961">
    <property type="entry name" value="DnaJ_homolog_subfam-C_membr-28"/>
</dbReference>
<gene>
    <name evidence="2" type="primary">txxe 946-ydhN1</name>
    <name evidence="2" type="ORF">TXXE_08440</name>
</gene>